<dbReference type="InterPro" id="IPR002713">
    <property type="entry name" value="FF_domain"/>
</dbReference>
<dbReference type="SUPFAM" id="SSF110942">
    <property type="entry name" value="HSP90 C-terminal domain"/>
    <property type="match status" value="1"/>
</dbReference>
<dbReference type="SMART" id="SM00456">
    <property type="entry name" value="WW"/>
    <property type="match status" value="2"/>
</dbReference>
<dbReference type="Pfam" id="PF00397">
    <property type="entry name" value="WW"/>
    <property type="match status" value="1"/>
</dbReference>
<feature type="domain" description="WW" evidence="6">
    <location>
        <begin position="16"/>
        <end position="49"/>
    </location>
</feature>
<feature type="domain" description="FF" evidence="7">
    <location>
        <begin position="254"/>
        <end position="308"/>
    </location>
</feature>
<keyword evidence="4" id="KW-0143">Chaperone</keyword>
<dbReference type="Gene3D" id="2.20.70.10">
    <property type="match status" value="2"/>
</dbReference>
<dbReference type="Gene3D" id="3.30.230.80">
    <property type="match status" value="1"/>
</dbReference>
<feature type="compositionally biased region" description="Pro residues" evidence="5">
    <location>
        <begin position="1505"/>
        <end position="1517"/>
    </location>
</feature>
<dbReference type="PANTHER" id="PTHR11528">
    <property type="entry name" value="HEAT SHOCK PROTEIN 90 FAMILY MEMBER"/>
    <property type="match status" value="1"/>
</dbReference>
<evidence type="ECO:0000259" key="6">
    <source>
        <dbReference type="PROSITE" id="PS50020"/>
    </source>
</evidence>
<organism evidence="8 9">
    <name type="scientific">Neolentinus lepideus HHB14362 ss-1</name>
    <dbReference type="NCBI Taxonomy" id="1314782"/>
    <lineage>
        <taxon>Eukaryota</taxon>
        <taxon>Fungi</taxon>
        <taxon>Dikarya</taxon>
        <taxon>Basidiomycota</taxon>
        <taxon>Agaricomycotina</taxon>
        <taxon>Agaricomycetes</taxon>
        <taxon>Gloeophyllales</taxon>
        <taxon>Gloeophyllaceae</taxon>
        <taxon>Neolentinus</taxon>
    </lineage>
</organism>
<dbReference type="InterPro" id="IPR037196">
    <property type="entry name" value="HSP90_C"/>
</dbReference>
<dbReference type="PROSITE" id="PS50020">
    <property type="entry name" value="WW_DOMAIN_2"/>
    <property type="match status" value="2"/>
</dbReference>
<dbReference type="SMART" id="SM00441">
    <property type="entry name" value="FF"/>
    <property type="match status" value="4"/>
</dbReference>
<dbReference type="Pfam" id="PF01846">
    <property type="entry name" value="FF"/>
    <property type="match status" value="4"/>
</dbReference>
<dbReference type="Gene3D" id="3.30.565.10">
    <property type="entry name" value="Histidine kinase-like ATPase, C-terminal domain"/>
    <property type="match status" value="1"/>
</dbReference>
<dbReference type="InterPro" id="IPR001404">
    <property type="entry name" value="Hsp90_fam"/>
</dbReference>
<dbReference type="SUPFAM" id="SSF54211">
    <property type="entry name" value="Ribosomal protein S5 domain 2-like"/>
    <property type="match status" value="1"/>
</dbReference>
<dbReference type="Gene3D" id="3.40.50.11260">
    <property type="match status" value="1"/>
</dbReference>
<feature type="region of interest" description="Disordered" evidence="5">
    <location>
        <begin position="1495"/>
        <end position="1521"/>
    </location>
</feature>
<dbReference type="Gene3D" id="1.10.10.440">
    <property type="entry name" value="FF domain"/>
    <property type="match status" value="5"/>
</dbReference>
<feature type="domain" description="WW" evidence="6">
    <location>
        <begin position="83"/>
        <end position="110"/>
    </location>
</feature>
<evidence type="ECO:0000259" key="7">
    <source>
        <dbReference type="PROSITE" id="PS51676"/>
    </source>
</evidence>
<dbReference type="InterPro" id="IPR036517">
    <property type="entry name" value="FF_domain_sf"/>
</dbReference>
<dbReference type="InterPro" id="IPR020568">
    <property type="entry name" value="Ribosomal_Su5_D2-typ_SF"/>
</dbReference>
<dbReference type="PROSITE" id="PS01159">
    <property type="entry name" value="WW_DOMAIN_1"/>
    <property type="match status" value="1"/>
</dbReference>
<dbReference type="Proteomes" id="UP000076761">
    <property type="component" value="Unassembled WGS sequence"/>
</dbReference>
<evidence type="ECO:0000256" key="3">
    <source>
        <dbReference type="ARBA" id="ARBA00022840"/>
    </source>
</evidence>
<dbReference type="SUPFAM" id="SSF81698">
    <property type="entry name" value="FF domain"/>
    <property type="match status" value="4"/>
</dbReference>
<proteinExistence type="inferred from homology"/>
<dbReference type="CDD" id="cd00201">
    <property type="entry name" value="WW"/>
    <property type="match status" value="1"/>
</dbReference>
<dbReference type="Pfam" id="PF00183">
    <property type="entry name" value="HSP90"/>
    <property type="match status" value="1"/>
</dbReference>
<dbReference type="GO" id="GO:0051082">
    <property type="term" value="F:unfolded protein binding"/>
    <property type="evidence" value="ECO:0007669"/>
    <property type="project" value="InterPro"/>
</dbReference>
<protein>
    <submittedName>
        <fullName evidence="8">HSP90-domain-containing protein</fullName>
    </submittedName>
</protein>
<reference evidence="8 9" key="1">
    <citation type="journal article" date="2016" name="Mol. Biol. Evol.">
        <title>Comparative Genomics of Early-Diverging Mushroom-Forming Fungi Provides Insights into the Origins of Lignocellulose Decay Capabilities.</title>
        <authorList>
            <person name="Nagy L.G."/>
            <person name="Riley R."/>
            <person name="Tritt A."/>
            <person name="Adam C."/>
            <person name="Daum C."/>
            <person name="Floudas D."/>
            <person name="Sun H."/>
            <person name="Yadav J.S."/>
            <person name="Pangilinan J."/>
            <person name="Larsson K.H."/>
            <person name="Matsuura K."/>
            <person name="Barry K."/>
            <person name="Labutti K."/>
            <person name="Kuo R."/>
            <person name="Ohm R.A."/>
            <person name="Bhattacharya S.S."/>
            <person name="Shirouzu T."/>
            <person name="Yoshinaga Y."/>
            <person name="Martin F.M."/>
            <person name="Grigoriev I.V."/>
            <person name="Hibbett D.S."/>
        </authorList>
    </citation>
    <scope>NUCLEOTIDE SEQUENCE [LARGE SCALE GENOMIC DNA]</scope>
    <source>
        <strain evidence="8 9">HHB14362 ss-1</strain>
    </source>
</reference>
<dbReference type="InterPro" id="IPR020575">
    <property type="entry name" value="Hsp90_N"/>
</dbReference>
<comment type="similarity">
    <text evidence="1">Belongs to the heat shock protein 90 family.</text>
</comment>
<dbReference type="GO" id="GO:0140662">
    <property type="term" value="F:ATP-dependent protein folding chaperone"/>
    <property type="evidence" value="ECO:0007669"/>
    <property type="project" value="InterPro"/>
</dbReference>
<feature type="compositionally biased region" description="Basic and acidic residues" evidence="5">
    <location>
        <begin position="212"/>
        <end position="236"/>
    </location>
</feature>
<feature type="region of interest" description="Disordered" evidence="5">
    <location>
        <begin position="1021"/>
        <end position="1053"/>
    </location>
</feature>
<accession>A0A165S0Y9</accession>
<evidence type="ECO:0000313" key="8">
    <source>
        <dbReference type="EMBL" id="KZT24521.1"/>
    </source>
</evidence>
<keyword evidence="2" id="KW-0547">Nucleotide-binding</keyword>
<evidence type="ECO:0000256" key="1">
    <source>
        <dbReference type="ARBA" id="ARBA00008239"/>
    </source>
</evidence>
<dbReference type="InterPro" id="IPR001202">
    <property type="entry name" value="WW_dom"/>
</dbReference>
<dbReference type="InterPro" id="IPR036890">
    <property type="entry name" value="HATPase_C_sf"/>
</dbReference>
<gene>
    <name evidence="8" type="ORF">NEOLEDRAFT_1163225</name>
</gene>
<dbReference type="GO" id="GO:0016887">
    <property type="term" value="F:ATP hydrolysis activity"/>
    <property type="evidence" value="ECO:0007669"/>
    <property type="project" value="InterPro"/>
</dbReference>
<evidence type="ECO:0000256" key="4">
    <source>
        <dbReference type="ARBA" id="ARBA00023186"/>
    </source>
</evidence>
<feature type="region of interest" description="Disordered" evidence="5">
    <location>
        <begin position="117"/>
        <end position="244"/>
    </location>
</feature>
<evidence type="ECO:0000256" key="2">
    <source>
        <dbReference type="ARBA" id="ARBA00022741"/>
    </source>
</evidence>
<dbReference type="PRINTS" id="PR00775">
    <property type="entry name" value="HEATSHOCK90"/>
</dbReference>
<dbReference type="Gene3D" id="1.20.120.790">
    <property type="entry name" value="Heat shock protein 90, C-terminal domain"/>
    <property type="match status" value="1"/>
</dbReference>
<sequence>MASPPFVPPFVPMAPPPLLPGWTEHVGPGGQPYYYNAHTKESTYVRPLPTAFPAPMHVPGALAQPAKKKERPVKKVPIPSTDWLRVTTTEGNVFYTHKTEKRSVWTVPEEIKEAVEALEREEASGGKRAPSNGKEDEEVKREVKRVKREAQAAAKRKAEEAVPVEEVVIMKKAKVEDEADEKESEGEDESESEEEEWQREAAAQLAAEAEEEEKRRKEEEEARKKAEAEAEAERAKQAAAMPQLNMPDRVDLSIDEAKALFKTLLREKDINPLMPWDAALPQFVSDPRYVLLPSVSARREAFDEYCRDRARELRESRVKKEKELADPKEAFDRLLREEVNSTRTSWNDFRRQWKKDRRFWGWGRDEREREKKFREYLRELGEKKRAAAQKAEADFFALLKESERAKLGSDWKEVKKHLYSDPRYDAVGSSSLREELFNTFLKAQSGADTPEKPSSKVDEVMEEKNAEEKDREKREKKERAVRERQEKVQAERSKLEQDINRSKMGLTLEEGEREFRTMLVDAIRDPQMTWEQALPQLKTDPRFTRSPLPHNQQLHLFHTHIGRLRTKHLDDLHALFISHSPSLSVSFSDLPVASLLSSLPATKLGFDSKGLQHEYEKWQRERNAEARAAFDAMLHENAFVEFWGRLKNMGGEGVEGGVKADPVEEGEGEGGGGTADMKALARTIDIREIENVLKNDKRYLMFDHVPEQRERWVRGCRRPNCPCMYRSISTKYALVGRLNTAYAPGWATAVLSSAMRLFRPILLSLGFLASLAWAQEVPDLDSPAVPKEKHSYQSDVARLRKIVINSLYSHRDVFIRELISNANDALEKLRLTALKDSSYSYGVDGLNITIKAVKNPDGPGGKLIIADTGIGMSPEELTTNLGTLAKSGTSDFLARAESSDATGQGNLIGAFGLGFYSSFLVADRVYVASLPPQSARNPNPTQYVFSSSADDSSFETYPDPRGNTLARGTEITLVLKEDAAEYLDQKNIMDLVSKHSSFSSTFPIYLFTERDEEVPVVEEAEEKVTSEKSGDEDEAVVEEVEEEEEEEKPVKTKTVHVEEWVQLNPEPPIWMREPKDVSDDEYERFYQATFKDYEKPLAWHHFAGDSGSGVSFRAIIYIPSRLDESFWQQQGLASSTIDVRLMVKRVFITSDLGEDSLPKWAGWVKAIIDAEDLPLNVSRETLQSTKFLKQIRSIVLRHIIQMLTKLSEEDKEKFDKVQEVYGTALKLGAVEDKRNQQKLASLTRFASNQREKVGLDEYVEGKRKGQKQIFYLADIGKSTKALADSVFVEKLTARGYEVLLLNEPLDEILVQNMRRWKGMTFQDVAKAGLEFGDEESDPEDEKKVQEAQKERFQPLVDYLKEEAKDLVRDVVISNRLVTSPCAIVADQFGYTANVQKMMSASNSKQAQGPMFEFAKKQRLLEINPRSPLIEGLLRRVKQLPGEDEERDLEAEEDLREVVSILVDGALVRSGFDVPNSNEFFKRVDRVLRRSLGVSETAEADDTVKPAPPVDPSLPPEIPDNGQVQVNWEDKVGVQLPDDLKDKVSIELEEIDEEGNPVHPGHDEL</sequence>
<dbReference type="NCBIfam" id="NF003555">
    <property type="entry name" value="PRK05218.1"/>
    <property type="match status" value="1"/>
</dbReference>
<name>A0A165S0Y9_9AGAM</name>
<dbReference type="InterPro" id="IPR036020">
    <property type="entry name" value="WW_dom_sf"/>
</dbReference>
<dbReference type="OrthoDB" id="28737at2759"/>
<evidence type="ECO:0000256" key="5">
    <source>
        <dbReference type="SAM" id="MobiDB-lite"/>
    </source>
</evidence>
<dbReference type="PROSITE" id="PS51676">
    <property type="entry name" value="FF"/>
    <property type="match status" value="2"/>
</dbReference>
<feature type="domain" description="FF" evidence="7">
    <location>
        <begin position="385"/>
        <end position="443"/>
    </location>
</feature>
<dbReference type="InParanoid" id="A0A165S0Y9"/>
<feature type="compositionally biased region" description="Acidic residues" evidence="5">
    <location>
        <begin position="1030"/>
        <end position="1047"/>
    </location>
</feature>
<keyword evidence="9" id="KW-1185">Reference proteome</keyword>
<dbReference type="STRING" id="1314782.A0A165S0Y9"/>
<dbReference type="EMBL" id="KV425577">
    <property type="protein sequence ID" value="KZT24521.1"/>
    <property type="molecule type" value="Genomic_DNA"/>
</dbReference>
<feature type="compositionally biased region" description="Basic and acidic residues" evidence="5">
    <location>
        <begin position="449"/>
        <end position="498"/>
    </location>
</feature>
<evidence type="ECO:0000313" key="9">
    <source>
        <dbReference type="Proteomes" id="UP000076761"/>
    </source>
</evidence>
<dbReference type="Pfam" id="PF13589">
    <property type="entry name" value="HATPase_c_3"/>
    <property type="match status" value="1"/>
</dbReference>
<feature type="region of interest" description="Disordered" evidence="5">
    <location>
        <begin position="443"/>
        <end position="498"/>
    </location>
</feature>
<feature type="compositionally biased region" description="Acidic residues" evidence="5">
    <location>
        <begin position="177"/>
        <end position="197"/>
    </location>
</feature>
<dbReference type="SUPFAM" id="SSF51045">
    <property type="entry name" value="WW domain"/>
    <property type="match status" value="2"/>
</dbReference>
<dbReference type="HAMAP" id="MF_00505">
    <property type="entry name" value="HSP90"/>
    <property type="match status" value="1"/>
</dbReference>
<dbReference type="GO" id="GO:0005524">
    <property type="term" value="F:ATP binding"/>
    <property type="evidence" value="ECO:0007669"/>
    <property type="project" value="UniProtKB-KW"/>
</dbReference>
<keyword evidence="3" id="KW-0067">ATP-binding</keyword>
<dbReference type="SUPFAM" id="SSF55874">
    <property type="entry name" value="ATPase domain of HSP90 chaperone/DNA topoisomerase II/histidine kinase"/>
    <property type="match status" value="1"/>
</dbReference>